<dbReference type="SUPFAM" id="SSF56112">
    <property type="entry name" value="Protein kinase-like (PK-like)"/>
    <property type="match status" value="1"/>
</dbReference>
<dbReference type="InterPro" id="IPR011009">
    <property type="entry name" value="Kinase-like_dom_sf"/>
</dbReference>
<gene>
    <name evidence="2" type="ORF">H4R18_005854</name>
</gene>
<evidence type="ECO:0000313" key="3">
    <source>
        <dbReference type="Proteomes" id="UP001140217"/>
    </source>
</evidence>
<dbReference type="PANTHER" id="PTHR38248">
    <property type="entry name" value="FUNK1 6"/>
    <property type="match status" value="1"/>
</dbReference>
<dbReference type="AlphaFoldDB" id="A0A9W8LEQ5"/>
<sequence length="788" mass="85689">MTQRQLQEMRVKEAKDQASSRLFCCDQDGVLGLARPGDEAARKVADAVGSLAVRNLEHLVEGGAANGDLAASVDKEAAEIVRALRAANAAKADNAAAAPAQRAEPDASAFKEALRDEYAKFTALVAEEGPIRLERSVMYAWLKGLVLFVAHHVKHCLDDAGMGQLLLPCRQTDTRPAGSDDWTRFDVGLVVRPIARSVCVTESKADYREVAMIAEAKARRDGRAAAPELDDHLAAPELDHHLAAPKLDAATYNAFVQLFMYTRQVYASQIQRRYVWGLTLCGAEVRACIFTSCGALASRAMNLRTPEGRARFVRLVVDWSTCAEHQLGMDPTIKWVGDKDCWRIEVPRLLPGSGGSNSSGGTYETVPYYFEGTNVAAERLFGRHTRCFPASSEEPVSKDSRLEPDVVIKYAWSCVEKRPDGTMCDGEVAFLRRIGDKFRDTAMARHLPIIQNGGVVQIGSAADTTDAVLGALAGQLPVTSNGAPHVYVHTRIAMQPIAQRLRDVESVYELVIVIADAVRAHREVLAECDILHRDISENNIMFTRGEGNSVCGVLVDFDSAAVVVNDPAAAANEAQRCICTGTVPFMSVNNLEGSRAPRTAVDDMESVLYLLCWLGVWGVTVDHRKRTAKLKRKITKWSIDMEEAAYDKRLVMLNNDALGVILEQFCDADTLLPGEHSEDDGKAITDSYVFLADLVLELRGALFDNPDAPLGARGTMAKYGHSSADAKAEAAMSARRRMNPYEERAKAGVVGHIHEAFVAALDERAARAKNIIEGAQHRAGSSSAGASS</sequence>
<evidence type="ECO:0000313" key="2">
    <source>
        <dbReference type="EMBL" id="KAJ2776091.1"/>
    </source>
</evidence>
<feature type="domain" description="Fungal-type protein kinase" evidence="1">
    <location>
        <begin position="248"/>
        <end position="614"/>
    </location>
</feature>
<organism evidence="2 3">
    <name type="scientific">Coemansia javaensis</name>
    <dbReference type="NCBI Taxonomy" id="2761396"/>
    <lineage>
        <taxon>Eukaryota</taxon>
        <taxon>Fungi</taxon>
        <taxon>Fungi incertae sedis</taxon>
        <taxon>Zoopagomycota</taxon>
        <taxon>Kickxellomycotina</taxon>
        <taxon>Kickxellomycetes</taxon>
        <taxon>Kickxellales</taxon>
        <taxon>Kickxellaceae</taxon>
        <taxon>Coemansia</taxon>
    </lineage>
</organism>
<comment type="caution">
    <text evidence="2">The sequence shown here is derived from an EMBL/GenBank/DDBJ whole genome shotgun (WGS) entry which is preliminary data.</text>
</comment>
<dbReference type="EMBL" id="JANBUL010000397">
    <property type="protein sequence ID" value="KAJ2776091.1"/>
    <property type="molecule type" value="Genomic_DNA"/>
</dbReference>
<dbReference type="InterPro" id="IPR040976">
    <property type="entry name" value="Pkinase_fungal"/>
</dbReference>
<evidence type="ECO:0000259" key="1">
    <source>
        <dbReference type="Pfam" id="PF17667"/>
    </source>
</evidence>
<protein>
    <recommendedName>
        <fullName evidence="1">Fungal-type protein kinase domain-containing protein</fullName>
    </recommendedName>
</protein>
<keyword evidence="3" id="KW-1185">Reference proteome</keyword>
<name>A0A9W8LEQ5_9FUNG</name>
<dbReference type="OrthoDB" id="5584477at2759"/>
<dbReference type="Gene3D" id="1.10.510.10">
    <property type="entry name" value="Transferase(Phosphotransferase) domain 1"/>
    <property type="match status" value="1"/>
</dbReference>
<accession>A0A9W8LEQ5</accession>
<proteinExistence type="predicted"/>
<dbReference type="PANTHER" id="PTHR38248:SF2">
    <property type="entry name" value="FUNK1 11"/>
    <property type="match status" value="1"/>
</dbReference>
<dbReference type="Proteomes" id="UP001140217">
    <property type="component" value="Unassembled WGS sequence"/>
</dbReference>
<reference evidence="2" key="1">
    <citation type="submission" date="2022-07" db="EMBL/GenBank/DDBJ databases">
        <title>Phylogenomic reconstructions and comparative analyses of Kickxellomycotina fungi.</title>
        <authorList>
            <person name="Reynolds N.K."/>
            <person name="Stajich J.E."/>
            <person name="Barry K."/>
            <person name="Grigoriev I.V."/>
            <person name="Crous P."/>
            <person name="Smith M.E."/>
        </authorList>
    </citation>
    <scope>NUCLEOTIDE SEQUENCE</scope>
    <source>
        <strain evidence="2">NBRC 105414</strain>
    </source>
</reference>
<dbReference type="Pfam" id="PF17667">
    <property type="entry name" value="Pkinase_fungal"/>
    <property type="match status" value="1"/>
</dbReference>